<evidence type="ECO:0000313" key="4">
    <source>
        <dbReference type="EMBL" id="RMX96539.1"/>
    </source>
</evidence>
<dbReference type="Proteomes" id="UP000271337">
    <property type="component" value="Unassembled WGS sequence"/>
</dbReference>
<dbReference type="EMBL" id="QWIL01000007">
    <property type="protein sequence ID" value="RMY26222.1"/>
    <property type="molecule type" value="Genomic_DNA"/>
</dbReference>
<name>A0A3M7AFH0_HORWE</name>
<dbReference type="VEuPathDB" id="FungiDB:BTJ68_13770"/>
<evidence type="ECO:0000313" key="7">
    <source>
        <dbReference type="Proteomes" id="UP000271337"/>
    </source>
</evidence>
<dbReference type="OrthoDB" id="3939735at2759"/>
<feature type="signal peptide" evidence="2">
    <location>
        <begin position="1"/>
        <end position="20"/>
    </location>
</feature>
<feature type="compositionally biased region" description="Low complexity" evidence="1">
    <location>
        <begin position="130"/>
        <end position="146"/>
    </location>
</feature>
<evidence type="ECO:0000256" key="1">
    <source>
        <dbReference type="SAM" id="MobiDB-lite"/>
    </source>
</evidence>
<dbReference type="Proteomes" id="UP000281245">
    <property type="component" value="Unassembled WGS sequence"/>
</dbReference>
<evidence type="ECO:0000313" key="3">
    <source>
        <dbReference type="EMBL" id="RMX80746.1"/>
    </source>
</evidence>
<organism evidence="5 7">
    <name type="scientific">Hortaea werneckii</name>
    <name type="common">Black yeast</name>
    <name type="synonym">Cladosporium werneckii</name>
    <dbReference type="NCBI Taxonomy" id="91943"/>
    <lineage>
        <taxon>Eukaryota</taxon>
        <taxon>Fungi</taxon>
        <taxon>Dikarya</taxon>
        <taxon>Ascomycota</taxon>
        <taxon>Pezizomycotina</taxon>
        <taxon>Dothideomycetes</taxon>
        <taxon>Dothideomycetidae</taxon>
        <taxon>Mycosphaerellales</taxon>
        <taxon>Teratosphaeriaceae</taxon>
        <taxon>Hortaea</taxon>
    </lineage>
</organism>
<comment type="caution">
    <text evidence="5">The sequence shown here is derived from an EMBL/GenBank/DDBJ whole genome shotgun (WGS) entry which is preliminary data.</text>
</comment>
<dbReference type="EMBL" id="QWIK01001214">
    <property type="protein sequence ID" value="RMX96539.1"/>
    <property type="molecule type" value="Genomic_DNA"/>
</dbReference>
<feature type="chain" id="PRO_5044595720" description="Extracellular membrane protein CFEM domain-containing protein" evidence="2">
    <location>
        <begin position="21"/>
        <end position="174"/>
    </location>
</feature>
<keyword evidence="2" id="KW-0732">Signal</keyword>
<dbReference type="Proteomes" id="UP000282582">
    <property type="component" value="Unassembled WGS sequence"/>
</dbReference>
<evidence type="ECO:0000313" key="6">
    <source>
        <dbReference type="EMBL" id="RMY41557.1"/>
    </source>
</evidence>
<dbReference type="EMBL" id="QWIM01000025">
    <property type="protein sequence ID" value="RMY41557.1"/>
    <property type="molecule type" value="Genomic_DNA"/>
</dbReference>
<reference evidence="7 8" key="1">
    <citation type="journal article" date="2018" name="BMC Genomics">
        <title>Genomic evidence for intraspecific hybridization in a clonal and extremely halotolerant yeast.</title>
        <authorList>
            <person name="Gostincar C."/>
            <person name="Stajich J.E."/>
            <person name="Zupancic J."/>
            <person name="Zalar P."/>
            <person name="Gunde-Cimerman N."/>
        </authorList>
    </citation>
    <scope>NUCLEOTIDE SEQUENCE [LARGE SCALE GENOMIC DNA]</scope>
    <source>
        <strain evidence="6 8">EXF-6651</strain>
        <strain evidence="4 10">EXF-6654</strain>
        <strain evidence="3 9">EXF-6656</strain>
        <strain evidence="5 7">EXF-6669</strain>
    </source>
</reference>
<evidence type="ECO:0000313" key="8">
    <source>
        <dbReference type="Proteomes" id="UP000276864"/>
    </source>
</evidence>
<evidence type="ECO:0000313" key="5">
    <source>
        <dbReference type="EMBL" id="RMY26222.1"/>
    </source>
</evidence>
<evidence type="ECO:0000313" key="9">
    <source>
        <dbReference type="Proteomes" id="UP000281245"/>
    </source>
</evidence>
<evidence type="ECO:0008006" key="11">
    <source>
        <dbReference type="Google" id="ProtNLM"/>
    </source>
</evidence>
<proteinExistence type="predicted"/>
<evidence type="ECO:0000256" key="2">
    <source>
        <dbReference type="SAM" id="SignalP"/>
    </source>
</evidence>
<protein>
    <recommendedName>
        <fullName evidence="11">Extracellular membrane protein CFEM domain-containing protein</fullName>
    </recommendedName>
</protein>
<accession>A0A3M7AFH0</accession>
<dbReference type="Proteomes" id="UP000276864">
    <property type="component" value="Unassembled WGS sequence"/>
</dbReference>
<feature type="region of interest" description="Disordered" evidence="1">
    <location>
        <begin position="116"/>
        <end position="146"/>
    </location>
</feature>
<dbReference type="AlphaFoldDB" id="A0A3M7AFH0"/>
<dbReference type="EMBL" id="QWIJ01000583">
    <property type="protein sequence ID" value="RMX80746.1"/>
    <property type="molecule type" value="Genomic_DNA"/>
</dbReference>
<gene>
    <name evidence="6" type="ORF">D0866_00526</name>
    <name evidence="5" type="ORF">D0867_00189</name>
    <name evidence="4" type="ORF">D0868_11133</name>
    <name evidence="3" type="ORF">D0869_07324</name>
</gene>
<sequence length="174" mass="17433">MFSKTFALTAVAAFATQTAAFTMPDCWSTCFTKYNVTGQEGLCRNSVVNNCIGYTCHATNATAAADYTTWLAEYCSSNSSAPSSSSAPVYTTSAPLYTATPVAPVSAAPVPYSNSTSASLTPSYTKPALSTGASTSTKSASSSTGSTVPFTGGAGSTAASLVLVAGGLAAHVLL</sequence>
<evidence type="ECO:0000313" key="10">
    <source>
        <dbReference type="Proteomes" id="UP000282582"/>
    </source>
</evidence>